<keyword evidence="1 4" id="KW-0328">Glycosyltransferase</keyword>
<evidence type="ECO:0000256" key="1">
    <source>
        <dbReference type="ARBA" id="ARBA00022676"/>
    </source>
</evidence>
<dbReference type="Proteomes" id="UP000229757">
    <property type="component" value="Chromosome"/>
</dbReference>
<dbReference type="Gene3D" id="3.40.50.2020">
    <property type="match status" value="1"/>
</dbReference>
<sequence>MKKRYLDEDTLIEDSFRLGLQIFESGFRPSFIVGLWRGGSAVGIYVQECLQTLGVDTDHISIRTSYTGLPAYQSMVDQPSAIRIHGTQYLIDHLNAGDRLLIVDDVFSTGHSIEATLARLRSQLKLNMPEQVRVATLFQRSDFQRTDLKPDYCLHQTTDWLVFPYELKGLTPGEIDAHKPYVSNLIHPERIKPRTTDIE</sequence>
<reference evidence="4 5" key="1">
    <citation type="journal article" date="2017" name="Environ. Microbiol.">
        <title>Genomic and physiological analyses of 'Reinekea forsetii' reveal a versatile opportunistic lifestyle during spring algae blooms.</title>
        <authorList>
            <person name="Avci B."/>
            <person name="Hahnke R.L."/>
            <person name="Chafee M."/>
            <person name="Fischer T."/>
            <person name="Gruber-Vodicka H."/>
            <person name="Tegetmeyer H.E."/>
            <person name="Harder J."/>
            <person name="Fuchs B.M."/>
            <person name="Amann R.I."/>
            <person name="Teeling H."/>
        </authorList>
    </citation>
    <scope>NUCLEOTIDE SEQUENCE [LARGE SCALE GENOMIC DNA]</scope>
    <source>
        <strain evidence="4 5">Hel1_31_D35</strain>
    </source>
</reference>
<organism evidence="4 5">
    <name type="scientific">Reinekea forsetii</name>
    <dbReference type="NCBI Taxonomy" id="1336806"/>
    <lineage>
        <taxon>Bacteria</taxon>
        <taxon>Pseudomonadati</taxon>
        <taxon>Pseudomonadota</taxon>
        <taxon>Gammaproteobacteria</taxon>
        <taxon>Oceanospirillales</taxon>
        <taxon>Saccharospirillaceae</taxon>
        <taxon>Reinekea</taxon>
    </lineage>
</organism>
<gene>
    <name evidence="4" type="ORF">REIFOR_02799</name>
</gene>
<dbReference type="KEGG" id="rfo:REIFOR_02799"/>
<dbReference type="Pfam" id="PF00156">
    <property type="entry name" value="Pribosyltran"/>
    <property type="match status" value="1"/>
</dbReference>
<dbReference type="InterPro" id="IPR029057">
    <property type="entry name" value="PRTase-like"/>
</dbReference>
<dbReference type="EC" id="2.4.2.8" evidence="4"/>
<dbReference type="CDD" id="cd06223">
    <property type="entry name" value="PRTases_typeI"/>
    <property type="match status" value="1"/>
</dbReference>
<dbReference type="PANTHER" id="PTHR43363">
    <property type="entry name" value="HYPOXANTHINE PHOSPHORIBOSYLTRANSFERASE"/>
    <property type="match status" value="1"/>
</dbReference>
<dbReference type="GO" id="GO:0016757">
    <property type="term" value="F:glycosyltransferase activity"/>
    <property type="evidence" value="ECO:0007669"/>
    <property type="project" value="UniProtKB-KW"/>
</dbReference>
<feature type="domain" description="Phosphoribosyltransferase" evidence="3">
    <location>
        <begin position="17"/>
        <end position="163"/>
    </location>
</feature>
<evidence type="ECO:0000313" key="4">
    <source>
        <dbReference type="EMBL" id="ATX77920.1"/>
    </source>
</evidence>
<dbReference type="EMBL" id="CP011797">
    <property type="protein sequence ID" value="ATX77920.1"/>
    <property type="molecule type" value="Genomic_DNA"/>
</dbReference>
<protein>
    <submittedName>
        <fullName evidence="4">Hypoxanthine-guanine phosphoribosyltransferase</fullName>
        <ecNumber evidence="4">2.4.2.8</ecNumber>
    </submittedName>
</protein>
<name>A0A2K8KT66_9GAMM</name>
<evidence type="ECO:0000259" key="3">
    <source>
        <dbReference type="Pfam" id="PF00156"/>
    </source>
</evidence>
<dbReference type="RefSeq" id="WP_100258141.1">
    <property type="nucleotide sequence ID" value="NZ_CP011797.1"/>
</dbReference>
<proteinExistence type="predicted"/>
<dbReference type="PANTHER" id="PTHR43363:SF1">
    <property type="entry name" value="HYPOXANTHINE-GUANINE PHOSPHORIBOSYLTRANSFERASE"/>
    <property type="match status" value="1"/>
</dbReference>
<keyword evidence="2 4" id="KW-0808">Transferase</keyword>
<dbReference type="OrthoDB" id="199120at2"/>
<dbReference type="SUPFAM" id="SSF53271">
    <property type="entry name" value="PRTase-like"/>
    <property type="match status" value="1"/>
</dbReference>
<evidence type="ECO:0000256" key="2">
    <source>
        <dbReference type="ARBA" id="ARBA00022679"/>
    </source>
</evidence>
<keyword evidence="5" id="KW-1185">Reference proteome</keyword>
<accession>A0A2K8KT66</accession>
<evidence type="ECO:0000313" key="5">
    <source>
        <dbReference type="Proteomes" id="UP000229757"/>
    </source>
</evidence>
<dbReference type="AlphaFoldDB" id="A0A2K8KT66"/>
<dbReference type="InterPro" id="IPR000836">
    <property type="entry name" value="PRTase_dom"/>
</dbReference>